<dbReference type="GO" id="GO:0003700">
    <property type="term" value="F:DNA-binding transcription factor activity"/>
    <property type="evidence" value="ECO:0007669"/>
    <property type="project" value="InterPro"/>
</dbReference>
<dbReference type="InterPro" id="IPR018060">
    <property type="entry name" value="HTH_AraC"/>
</dbReference>
<dbReference type="Proteomes" id="UP000094291">
    <property type="component" value="Unassembled WGS sequence"/>
</dbReference>
<protein>
    <recommendedName>
        <fullName evidence="4">HTH araC/xylS-type domain-containing protein</fullName>
    </recommendedName>
</protein>
<dbReference type="Gene3D" id="1.10.10.60">
    <property type="entry name" value="Homeodomain-like"/>
    <property type="match status" value="1"/>
</dbReference>
<dbReference type="PANTHER" id="PTHR47893:SF1">
    <property type="entry name" value="REGULATORY PROTEIN PCHR"/>
    <property type="match status" value="1"/>
</dbReference>
<name>A0A1E2VBV2_9GAMM</name>
<evidence type="ECO:0000259" key="4">
    <source>
        <dbReference type="PROSITE" id="PS01124"/>
    </source>
</evidence>
<evidence type="ECO:0000256" key="1">
    <source>
        <dbReference type="ARBA" id="ARBA00023015"/>
    </source>
</evidence>
<reference evidence="5 6" key="1">
    <citation type="submission" date="2016-08" db="EMBL/GenBank/DDBJ databases">
        <authorList>
            <person name="Seilhamer J.J."/>
        </authorList>
    </citation>
    <scope>NUCLEOTIDE SEQUENCE [LARGE SCALE GENOMIC DNA]</scope>
    <source>
        <strain evidence="5 6">PH27A</strain>
    </source>
</reference>
<dbReference type="PROSITE" id="PS01124">
    <property type="entry name" value="HTH_ARAC_FAMILY_2"/>
    <property type="match status" value="1"/>
</dbReference>
<dbReference type="InterPro" id="IPR009057">
    <property type="entry name" value="Homeodomain-like_sf"/>
</dbReference>
<evidence type="ECO:0000313" key="6">
    <source>
        <dbReference type="Proteomes" id="UP000094291"/>
    </source>
</evidence>
<evidence type="ECO:0000256" key="3">
    <source>
        <dbReference type="ARBA" id="ARBA00023163"/>
    </source>
</evidence>
<gene>
    <name evidence="5" type="ORF">BFW38_13730</name>
</gene>
<dbReference type="SUPFAM" id="SSF46689">
    <property type="entry name" value="Homeodomain-like"/>
    <property type="match status" value="2"/>
</dbReference>
<dbReference type="Pfam" id="PF12833">
    <property type="entry name" value="HTH_18"/>
    <property type="match status" value="1"/>
</dbReference>
<dbReference type="STRING" id="197479.BFW38_13730"/>
<dbReference type="GO" id="GO:0043565">
    <property type="term" value="F:sequence-specific DNA binding"/>
    <property type="evidence" value="ECO:0007669"/>
    <property type="project" value="InterPro"/>
</dbReference>
<accession>A0A1E2VBV2</accession>
<organism evidence="5 6">
    <name type="scientific">Terasakiispira papahanaumokuakeensis</name>
    <dbReference type="NCBI Taxonomy" id="197479"/>
    <lineage>
        <taxon>Bacteria</taxon>
        <taxon>Pseudomonadati</taxon>
        <taxon>Pseudomonadota</taxon>
        <taxon>Gammaproteobacteria</taxon>
        <taxon>Oceanospirillales</taxon>
        <taxon>Terasakiispira</taxon>
    </lineage>
</organism>
<keyword evidence="1" id="KW-0805">Transcription regulation</keyword>
<comment type="caution">
    <text evidence="5">The sequence shown here is derived from an EMBL/GenBank/DDBJ whole genome shotgun (WGS) entry which is preliminary data.</text>
</comment>
<evidence type="ECO:0000313" key="5">
    <source>
        <dbReference type="EMBL" id="ODC04434.1"/>
    </source>
</evidence>
<evidence type="ECO:0000256" key="2">
    <source>
        <dbReference type="ARBA" id="ARBA00023125"/>
    </source>
</evidence>
<keyword evidence="2" id="KW-0238">DNA-binding</keyword>
<dbReference type="InterPro" id="IPR020449">
    <property type="entry name" value="Tscrpt_reg_AraC-type_HTH"/>
</dbReference>
<dbReference type="PRINTS" id="PR00032">
    <property type="entry name" value="HTHARAC"/>
</dbReference>
<sequence>MTPATAAPTSTLSTLDLLGFGQRFGIRYRFPEQSAQHTPSSTIAQGQTLATEIREGLHFTASNLTILQPYESISLAPLPLLMVVLLEGQLQGQQFGQRFHLRPGDLLCTHLHPETPLQVLHQRQPQLKTLTLAITSSGEGGLGLNPRQMPQQQSQKAPYNTHLPLSFIDHLENSLGRLFHTTHQPLLLEGLALQLLAYGLPQTPPTASASRRPTADVRLTRVYRFIEQHATDPLTLAELAQVATMSSSHLRQQFKRQFGCSLFDFQRHCRLRQARQWLHQGYSVQHVAHLCGYRHTSNFVTAYRRQFGETPGQYRESAVSITKTSLSKTKTHLKK</sequence>
<keyword evidence="6" id="KW-1185">Reference proteome</keyword>
<proteinExistence type="predicted"/>
<dbReference type="OrthoDB" id="6670788at2"/>
<feature type="domain" description="HTH araC/xylS-type" evidence="4">
    <location>
        <begin position="220"/>
        <end position="317"/>
    </location>
</feature>
<dbReference type="SMART" id="SM00342">
    <property type="entry name" value="HTH_ARAC"/>
    <property type="match status" value="1"/>
</dbReference>
<dbReference type="EMBL" id="MDTQ01000001">
    <property type="protein sequence ID" value="ODC04434.1"/>
    <property type="molecule type" value="Genomic_DNA"/>
</dbReference>
<dbReference type="InterPro" id="IPR053142">
    <property type="entry name" value="PchR_regulatory_protein"/>
</dbReference>
<dbReference type="AlphaFoldDB" id="A0A1E2VBV2"/>
<dbReference type="PANTHER" id="PTHR47893">
    <property type="entry name" value="REGULATORY PROTEIN PCHR"/>
    <property type="match status" value="1"/>
</dbReference>
<keyword evidence="3" id="KW-0804">Transcription</keyword>
<dbReference type="RefSeq" id="WP_068999415.1">
    <property type="nucleotide sequence ID" value="NZ_MDTQ01000001.1"/>
</dbReference>